<evidence type="ECO:0008006" key="3">
    <source>
        <dbReference type="Google" id="ProtNLM"/>
    </source>
</evidence>
<dbReference type="EMBL" id="JH159163">
    <property type="protein sequence ID" value="EGZ06788.1"/>
    <property type="molecule type" value="Genomic_DNA"/>
</dbReference>
<feature type="non-terminal residue" evidence="1">
    <location>
        <position position="1"/>
    </location>
</feature>
<proteinExistence type="predicted"/>
<name>G5ABR3_PHYSP</name>
<sequence>DDEGGERGITAKVPGIEKLKNIFKPSAETAQIREWLKSGRSSTGVFVDLLIDSKVDEVLTSPNFKIWARYVAKTHKQNQHAEIVRILTGRVEDKELAAMLQAAKGVRGTKSIASKLQKAQFRMWFNKKIRPSAVIEEIF</sequence>
<evidence type="ECO:0000313" key="2">
    <source>
        <dbReference type="Proteomes" id="UP000002640"/>
    </source>
</evidence>
<reference evidence="1 2" key="1">
    <citation type="journal article" date="2006" name="Science">
        <title>Phytophthora genome sequences uncover evolutionary origins and mechanisms of pathogenesis.</title>
        <authorList>
            <person name="Tyler B.M."/>
            <person name="Tripathy S."/>
            <person name="Zhang X."/>
            <person name="Dehal P."/>
            <person name="Jiang R.H."/>
            <person name="Aerts A."/>
            <person name="Arredondo F.D."/>
            <person name="Baxter L."/>
            <person name="Bensasson D."/>
            <person name="Beynon J.L."/>
            <person name="Chapman J."/>
            <person name="Damasceno C.M."/>
            <person name="Dorrance A.E."/>
            <person name="Dou D."/>
            <person name="Dickerman A.W."/>
            <person name="Dubchak I.L."/>
            <person name="Garbelotto M."/>
            <person name="Gijzen M."/>
            <person name="Gordon S.G."/>
            <person name="Govers F."/>
            <person name="Grunwald N.J."/>
            <person name="Huang W."/>
            <person name="Ivors K.L."/>
            <person name="Jones R.W."/>
            <person name="Kamoun S."/>
            <person name="Krampis K."/>
            <person name="Lamour K.H."/>
            <person name="Lee M.K."/>
            <person name="McDonald W.H."/>
            <person name="Medina M."/>
            <person name="Meijer H.J."/>
            <person name="Nordberg E.K."/>
            <person name="Maclean D.J."/>
            <person name="Ospina-Giraldo M.D."/>
            <person name="Morris P.F."/>
            <person name="Phuntumart V."/>
            <person name="Putnam N.H."/>
            <person name="Rash S."/>
            <person name="Rose J.K."/>
            <person name="Sakihama Y."/>
            <person name="Salamov A.A."/>
            <person name="Savidor A."/>
            <person name="Scheuring C.F."/>
            <person name="Smith B.M."/>
            <person name="Sobral B.W."/>
            <person name="Terry A."/>
            <person name="Torto-Alalibo T.A."/>
            <person name="Win J."/>
            <person name="Xu Z."/>
            <person name="Zhang H."/>
            <person name="Grigoriev I.V."/>
            <person name="Rokhsar D.S."/>
            <person name="Boore J.L."/>
        </authorList>
    </citation>
    <scope>NUCLEOTIDE SEQUENCE [LARGE SCALE GENOMIC DNA]</scope>
    <source>
        <strain evidence="1 2">P6497</strain>
    </source>
</reference>
<dbReference type="SMR" id="G5ABR3"/>
<protein>
    <recommendedName>
        <fullName evidence="3">RXLR phytopathogen effector protein WY-domain domain-containing protein</fullName>
    </recommendedName>
</protein>
<dbReference type="RefSeq" id="XP_009537552.1">
    <property type="nucleotide sequence ID" value="XM_009539257.1"/>
</dbReference>
<dbReference type="GeneID" id="20653199"/>
<evidence type="ECO:0000313" key="1">
    <source>
        <dbReference type="EMBL" id="EGZ06788.1"/>
    </source>
</evidence>
<organism evidence="1 2">
    <name type="scientific">Phytophthora sojae (strain P6497)</name>
    <name type="common">Soybean stem and root rot agent</name>
    <name type="synonym">Phytophthora megasperma f. sp. glycines</name>
    <dbReference type="NCBI Taxonomy" id="1094619"/>
    <lineage>
        <taxon>Eukaryota</taxon>
        <taxon>Sar</taxon>
        <taxon>Stramenopiles</taxon>
        <taxon>Oomycota</taxon>
        <taxon>Peronosporomycetes</taxon>
        <taxon>Peronosporales</taxon>
        <taxon>Peronosporaceae</taxon>
        <taxon>Phytophthora</taxon>
    </lineage>
</organism>
<gene>
    <name evidence="1" type="ORF">PHYSODRAFT_459616</name>
</gene>
<dbReference type="InParanoid" id="G5ABR3"/>
<accession>G5ABR3</accession>
<keyword evidence="2" id="KW-1185">Reference proteome</keyword>
<dbReference type="Proteomes" id="UP000002640">
    <property type="component" value="Unassembled WGS sequence"/>
</dbReference>
<dbReference type="AlphaFoldDB" id="G5ABR3"/>
<dbReference type="KEGG" id="psoj:PHYSODRAFT_459616"/>
<feature type="non-terminal residue" evidence="1">
    <location>
        <position position="139"/>
    </location>
</feature>